<keyword evidence="3" id="KW-1185">Reference proteome</keyword>
<evidence type="ECO:0008006" key="4">
    <source>
        <dbReference type="Google" id="ProtNLM"/>
    </source>
</evidence>
<comment type="caution">
    <text evidence="2">The sequence shown here is derived from an EMBL/GenBank/DDBJ whole genome shotgun (WGS) entry which is preliminary data.</text>
</comment>
<dbReference type="RefSeq" id="WP_379753388.1">
    <property type="nucleotide sequence ID" value="NZ_JBHSMR010000013.1"/>
</dbReference>
<feature type="region of interest" description="Disordered" evidence="1">
    <location>
        <begin position="1"/>
        <end position="27"/>
    </location>
</feature>
<dbReference type="EMBL" id="JBHSMR010000013">
    <property type="protein sequence ID" value="MFC5478171.1"/>
    <property type="molecule type" value="Genomic_DNA"/>
</dbReference>
<protein>
    <recommendedName>
        <fullName evidence="4">J domain-containing protein</fullName>
    </recommendedName>
</protein>
<proteinExistence type="predicted"/>
<evidence type="ECO:0000313" key="3">
    <source>
        <dbReference type="Proteomes" id="UP001596101"/>
    </source>
</evidence>
<evidence type="ECO:0000256" key="1">
    <source>
        <dbReference type="SAM" id="MobiDB-lite"/>
    </source>
</evidence>
<dbReference type="Proteomes" id="UP001596101">
    <property type="component" value="Unassembled WGS sequence"/>
</dbReference>
<sequence length="159" mass="17243">MRCARKRNNDASAVAGVRGPAPLSPAAQARQDEVGKRLAPGMTIALNNAALVREAASLCARAHPASAQLYRQAYRDWEDRNGAVVKRAYVLLAKYFPKTPRSEADAIALRSAYDTLGVVNRGVPAQRIKWCAQTGADIANGKIDLINMEQVALMLREKA</sequence>
<name>A0ABW0MMX5_9BURK</name>
<reference evidence="3" key="1">
    <citation type="journal article" date="2019" name="Int. J. Syst. Evol. Microbiol.">
        <title>The Global Catalogue of Microorganisms (GCM) 10K type strain sequencing project: providing services to taxonomists for standard genome sequencing and annotation.</title>
        <authorList>
            <consortium name="The Broad Institute Genomics Platform"/>
            <consortium name="The Broad Institute Genome Sequencing Center for Infectious Disease"/>
            <person name="Wu L."/>
            <person name="Ma J."/>
        </authorList>
    </citation>
    <scope>NUCLEOTIDE SEQUENCE [LARGE SCALE GENOMIC DNA]</scope>
    <source>
        <strain evidence="3">CCUG 43111</strain>
    </source>
</reference>
<gene>
    <name evidence="2" type="ORF">ACFPQ5_08220</name>
</gene>
<evidence type="ECO:0000313" key="2">
    <source>
        <dbReference type="EMBL" id="MFC5478171.1"/>
    </source>
</evidence>
<organism evidence="2 3">
    <name type="scientific">Massilia suwonensis</name>
    <dbReference type="NCBI Taxonomy" id="648895"/>
    <lineage>
        <taxon>Bacteria</taxon>
        <taxon>Pseudomonadati</taxon>
        <taxon>Pseudomonadota</taxon>
        <taxon>Betaproteobacteria</taxon>
        <taxon>Burkholderiales</taxon>
        <taxon>Oxalobacteraceae</taxon>
        <taxon>Telluria group</taxon>
        <taxon>Massilia</taxon>
    </lineage>
</organism>
<accession>A0ABW0MMX5</accession>